<dbReference type="InterPro" id="IPR009000">
    <property type="entry name" value="Transl_B-barrel_sf"/>
</dbReference>
<dbReference type="InterPro" id="IPR041095">
    <property type="entry name" value="EFG_II"/>
</dbReference>
<dbReference type="CDD" id="cd16262">
    <property type="entry name" value="EFG_III"/>
    <property type="match status" value="1"/>
</dbReference>
<dbReference type="Pfam" id="PF03764">
    <property type="entry name" value="EFG_IV"/>
    <property type="match status" value="1"/>
</dbReference>
<dbReference type="InterPro" id="IPR035649">
    <property type="entry name" value="EFG_V"/>
</dbReference>
<dbReference type="Pfam" id="PF00679">
    <property type="entry name" value="EFG_C"/>
    <property type="match status" value="1"/>
</dbReference>
<keyword evidence="2" id="KW-0547">Nucleotide-binding</keyword>
<dbReference type="InterPro" id="IPR053905">
    <property type="entry name" value="EF-G-like_DII"/>
</dbReference>
<dbReference type="Pfam" id="PF00009">
    <property type="entry name" value="GTP_EFTU"/>
    <property type="match status" value="1"/>
</dbReference>
<dbReference type="Pfam" id="PF22042">
    <property type="entry name" value="EF-G_D2"/>
    <property type="match status" value="1"/>
</dbReference>
<dbReference type="InterPro" id="IPR047872">
    <property type="entry name" value="EFG_IV"/>
</dbReference>
<proteinExistence type="predicted"/>
<dbReference type="InterPro" id="IPR000640">
    <property type="entry name" value="EFG_V-like"/>
</dbReference>
<dbReference type="CDD" id="cd04088">
    <property type="entry name" value="EFG_mtEFG_II"/>
    <property type="match status" value="1"/>
</dbReference>
<protein>
    <recommendedName>
        <fullName evidence="1">Elongation factor G</fullName>
    </recommendedName>
</protein>
<dbReference type="InterPro" id="IPR027417">
    <property type="entry name" value="P-loop_NTPase"/>
</dbReference>
<dbReference type="SMART" id="SM00889">
    <property type="entry name" value="EFG_IV"/>
    <property type="match status" value="1"/>
</dbReference>
<reference evidence="6 7" key="1">
    <citation type="submission" date="2019-01" db="EMBL/GenBank/DDBJ databases">
        <title>Lacunisphaera sp. strain TWA-58.</title>
        <authorList>
            <person name="Chen W.-M."/>
        </authorList>
    </citation>
    <scope>NUCLEOTIDE SEQUENCE [LARGE SCALE GENOMIC DNA]</scope>
    <source>
        <strain evidence="6 7">TWA-58</strain>
    </source>
</reference>
<dbReference type="Proteomes" id="UP000290218">
    <property type="component" value="Unassembled WGS sequence"/>
</dbReference>
<dbReference type="RefSeq" id="WP_129046961.1">
    <property type="nucleotide sequence ID" value="NZ_SDHX01000001.1"/>
</dbReference>
<dbReference type="PROSITE" id="PS51722">
    <property type="entry name" value="G_TR_2"/>
    <property type="match status" value="1"/>
</dbReference>
<dbReference type="SUPFAM" id="SSF54980">
    <property type="entry name" value="EF-G C-terminal domain-like"/>
    <property type="match status" value="2"/>
</dbReference>
<dbReference type="InterPro" id="IPR020568">
    <property type="entry name" value="Ribosomal_Su5_D2-typ_SF"/>
</dbReference>
<dbReference type="CDD" id="cd01434">
    <property type="entry name" value="EFG_mtEFG1_IV"/>
    <property type="match status" value="1"/>
</dbReference>
<keyword evidence="6" id="KW-0648">Protein biosynthesis</keyword>
<sequence>MNGTRPADIRNFAIVGHASCGKTTLAEAMLLCGGAINRLGSVAQGTTVSDYHVGEQARHISIHGTPLNCEWQGRRLNFIDTPGYLDFSGEAINALRVADFALVVIHAGHGIGVGTDLMWEQAGAVGIPRMIVVTGFDKEKYDFDTLLEEVRDHFGQGVFPLALPLDSGPGFHRVLDVMRSEVCSYAADRSGKYTEEPAAGPEKARVDALHKELIEHIAESDDTLLQKYFDEGGLSEEVLRTGIHPALQNQVFIPLLCVSGETNVGVARLMDFIAKYGSSPDDRQTIGAIATATGSPVLVRLDGGEPVAYVFKTLTDPQTGDLSIFRVYSGTVKSGMEMHNSERRVAERIGPLYRLNGKNRTPVEALHAGDMGAAIKLRDTHTGNTLCDARHAVALPKLTYPTPYTHAALKLNAPGDEERLAAGLAALHEEDPAFSYHTDAELHQFIISAQGELHLEVLFERLKRRYKVDVSLEPPKIRYRETIRGKGEARYRHKKQTGGAGQFAEVWLRIEPGPRDTGLKFAESLVGQDVDRVFVPSVEKGVKTCAGEGAHAGYRMTDVKVEFYGGKMHPVDSKDIAFQIAGYFAFREAFASAQPVLLEPIHELEIRVPEEFVGRVVGDLSGRRGRILGMDVAGRLQVIKAQVPAAQLYHYGTVLRSLTGGRGLHSEKFAHYEEMPADQEKKLVEEYQRARAAGTANHNHTH</sequence>
<dbReference type="InterPro" id="IPR014721">
    <property type="entry name" value="Ribsml_uS5_D2-typ_fold_subgr"/>
</dbReference>
<dbReference type="GO" id="GO:0003746">
    <property type="term" value="F:translation elongation factor activity"/>
    <property type="evidence" value="ECO:0007669"/>
    <property type="project" value="UniProtKB-KW"/>
</dbReference>
<keyword evidence="3" id="KW-0342">GTP-binding</keyword>
<dbReference type="Gene3D" id="3.30.70.870">
    <property type="entry name" value="Elongation Factor G (Translational Gtpase), domain 3"/>
    <property type="match status" value="1"/>
</dbReference>
<comment type="function">
    <text evidence="4">Catalyzes the GTP-dependent ribosomal translocation step during translation elongation. During this step, the ribosome changes from the pre-translocational (PRE) to the post-translocational (POST) state as the newly formed A-site-bound peptidyl-tRNA and P-site-bound deacylated tRNA move to the P and E sites, respectively. Catalyzes the coordinated movement of the two tRNA molecules, the mRNA and conformational changes in the ribosome.</text>
</comment>
<dbReference type="SUPFAM" id="SSF54211">
    <property type="entry name" value="Ribosomal protein S5 domain 2-like"/>
    <property type="match status" value="1"/>
</dbReference>
<evidence type="ECO:0000256" key="1">
    <source>
        <dbReference type="ARBA" id="ARBA00017872"/>
    </source>
</evidence>
<dbReference type="InterPro" id="IPR005517">
    <property type="entry name" value="Transl_elong_EFG/EF2_IV"/>
</dbReference>
<dbReference type="SUPFAM" id="SSF50447">
    <property type="entry name" value="Translation proteins"/>
    <property type="match status" value="1"/>
</dbReference>
<dbReference type="InterPro" id="IPR009022">
    <property type="entry name" value="EFG_III"/>
</dbReference>
<dbReference type="Gene3D" id="3.40.50.300">
    <property type="entry name" value="P-loop containing nucleotide triphosphate hydrolases"/>
    <property type="match status" value="1"/>
</dbReference>
<keyword evidence="6" id="KW-0251">Elongation factor</keyword>
<dbReference type="SMART" id="SM00838">
    <property type="entry name" value="EFG_C"/>
    <property type="match status" value="1"/>
</dbReference>
<dbReference type="OrthoDB" id="9804431at2"/>
<dbReference type="InterPro" id="IPR000795">
    <property type="entry name" value="T_Tr_GTP-bd_dom"/>
</dbReference>
<evidence type="ECO:0000313" key="6">
    <source>
        <dbReference type="EMBL" id="RXK55596.1"/>
    </source>
</evidence>
<dbReference type="SUPFAM" id="SSF52540">
    <property type="entry name" value="P-loop containing nucleoside triphosphate hydrolases"/>
    <property type="match status" value="1"/>
</dbReference>
<dbReference type="EMBL" id="SDHX01000001">
    <property type="protein sequence ID" value="RXK55596.1"/>
    <property type="molecule type" value="Genomic_DNA"/>
</dbReference>
<dbReference type="GO" id="GO:0005525">
    <property type="term" value="F:GTP binding"/>
    <property type="evidence" value="ECO:0007669"/>
    <property type="project" value="UniProtKB-KW"/>
</dbReference>
<organism evidence="6 7">
    <name type="scientific">Oleiharenicola lentus</name>
    <dbReference type="NCBI Taxonomy" id="2508720"/>
    <lineage>
        <taxon>Bacteria</taxon>
        <taxon>Pseudomonadati</taxon>
        <taxon>Verrucomicrobiota</taxon>
        <taxon>Opitutia</taxon>
        <taxon>Opitutales</taxon>
        <taxon>Opitutaceae</taxon>
        <taxon>Oleiharenicola</taxon>
    </lineage>
</organism>
<dbReference type="PANTHER" id="PTHR43261:SF6">
    <property type="entry name" value="ELONGATION FACTOR G-LIKE PROTEIN"/>
    <property type="match status" value="1"/>
</dbReference>
<evidence type="ECO:0000256" key="3">
    <source>
        <dbReference type="ARBA" id="ARBA00023134"/>
    </source>
</evidence>
<dbReference type="GO" id="GO:0032790">
    <property type="term" value="P:ribosome disassembly"/>
    <property type="evidence" value="ECO:0007669"/>
    <property type="project" value="TreeGrafter"/>
</dbReference>
<feature type="domain" description="Tr-type G" evidence="5">
    <location>
        <begin position="7"/>
        <end position="281"/>
    </location>
</feature>
<dbReference type="Gene3D" id="3.30.230.10">
    <property type="match status" value="1"/>
</dbReference>
<dbReference type="Gene3D" id="3.30.70.240">
    <property type="match status" value="1"/>
</dbReference>
<dbReference type="NCBIfam" id="NF009891">
    <property type="entry name" value="PRK13351.1-1"/>
    <property type="match status" value="1"/>
</dbReference>
<dbReference type="AlphaFoldDB" id="A0A4Q1C9N4"/>
<dbReference type="FunFam" id="3.30.70.240:FF:000001">
    <property type="entry name" value="Elongation factor G"/>
    <property type="match status" value="1"/>
</dbReference>
<comment type="caution">
    <text evidence="6">The sequence shown here is derived from an EMBL/GenBank/DDBJ whole genome shotgun (WGS) entry which is preliminary data.</text>
</comment>
<dbReference type="Pfam" id="PF14492">
    <property type="entry name" value="EFG_III"/>
    <property type="match status" value="1"/>
</dbReference>
<dbReference type="CDD" id="cd03713">
    <property type="entry name" value="EFG_mtEFG_C"/>
    <property type="match status" value="1"/>
</dbReference>
<dbReference type="PANTHER" id="PTHR43261">
    <property type="entry name" value="TRANSLATION ELONGATION FACTOR G-RELATED"/>
    <property type="match status" value="1"/>
</dbReference>
<evidence type="ECO:0000256" key="2">
    <source>
        <dbReference type="ARBA" id="ARBA00022741"/>
    </source>
</evidence>
<name>A0A4Q1C9N4_9BACT</name>
<evidence type="ECO:0000256" key="4">
    <source>
        <dbReference type="ARBA" id="ARBA00024731"/>
    </source>
</evidence>
<dbReference type="Gene3D" id="2.40.30.10">
    <property type="entry name" value="Translation factors"/>
    <property type="match status" value="1"/>
</dbReference>
<gene>
    <name evidence="6" type="ORF">ESB00_06825</name>
</gene>
<dbReference type="NCBIfam" id="NF009381">
    <property type="entry name" value="PRK12740.1-5"/>
    <property type="match status" value="1"/>
</dbReference>
<dbReference type="CDD" id="cd04170">
    <property type="entry name" value="EF-G_bact"/>
    <property type="match status" value="1"/>
</dbReference>
<evidence type="ECO:0000259" key="5">
    <source>
        <dbReference type="PROSITE" id="PS51722"/>
    </source>
</evidence>
<keyword evidence="7" id="KW-1185">Reference proteome</keyword>
<evidence type="ECO:0000313" key="7">
    <source>
        <dbReference type="Proteomes" id="UP000290218"/>
    </source>
</evidence>
<dbReference type="GO" id="GO:0003924">
    <property type="term" value="F:GTPase activity"/>
    <property type="evidence" value="ECO:0007669"/>
    <property type="project" value="InterPro"/>
</dbReference>
<accession>A0A4Q1C9N4</accession>
<dbReference type="InterPro" id="IPR035647">
    <property type="entry name" value="EFG_III/V"/>
</dbReference>